<dbReference type="Proteomes" id="UP000828251">
    <property type="component" value="Unassembled WGS sequence"/>
</dbReference>
<dbReference type="EMBL" id="JAIQCV010000004">
    <property type="protein sequence ID" value="KAH1107955.1"/>
    <property type="molecule type" value="Genomic_DNA"/>
</dbReference>
<evidence type="ECO:0000313" key="1">
    <source>
        <dbReference type="EMBL" id="KAH1107955.1"/>
    </source>
</evidence>
<evidence type="ECO:0000313" key="2">
    <source>
        <dbReference type="Proteomes" id="UP000828251"/>
    </source>
</evidence>
<feature type="non-terminal residue" evidence="1">
    <location>
        <position position="1"/>
    </location>
</feature>
<accession>A0A9D4ADM0</accession>
<gene>
    <name evidence="1" type="ORF">J1N35_011723</name>
</gene>
<reference evidence="1 2" key="1">
    <citation type="journal article" date="2021" name="Plant Biotechnol. J.">
        <title>Multi-omics assisted identification of the key and species-specific regulatory components of drought-tolerant mechanisms in Gossypium stocksii.</title>
        <authorList>
            <person name="Yu D."/>
            <person name="Ke L."/>
            <person name="Zhang D."/>
            <person name="Wu Y."/>
            <person name="Sun Y."/>
            <person name="Mei J."/>
            <person name="Sun J."/>
            <person name="Sun Y."/>
        </authorList>
    </citation>
    <scope>NUCLEOTIDE SEQUENCE [LARGE SCALE GENOMIC DNA]</scope>
    <source>
        <strain evidence="2">cv. E1</strain>
        <tissue evidence="1">Leaf</tissue>
    </source>
</reference>
<sequence>ISMTSAATITTNGLTQVLQDLYIAYVERRDTAIKRSLQKNFTKTMHVFPNFPKELHADEEEEEGETEINKLIDDVTKSGDEKEEVPLNALKQKMRYKHAAHKSTRTN</sequence>
<proteinExistence type="predicted"/>
<name>A0A9D4ADM0_9ROSI</name>
<protein>
    <submittedName>
        <fullName evidence="1">Uncharacterized protein</fullName>
    </submittedName>
</protein>
<comment type="caution">
    <text evidence="1">The sequence shown here is derived from an EMBL/GenBank/DDBJ whole genome shotgun (WGS) entry which is preliminary data.</text>
</comment>
<dbReference type="AlphaFoldDB" id="A0A9D4ADM0"/>
<keyword evidence="2" id="KW-1185">Reference proteome</keyword>
<organism evidence="1 2">
    <name type="scientific">Gossypium stocksii</name>
    <dbReference type="NCBI Taxonomy" id="47602"/>
    <lineage>
        <taxon>Eukaryota</taxon>
        <taxon>Viridiplantae</taxon>
        <taxon>Streptophyta</taxon>
        <taxon>Embryophyta</taxon>
        <taxon>Tracheophyta</taxon>
        <taxon>Spermatophyta</taxon>
        <taxon>Magnoliopsida</taxon>
        <taxon>eudicotyledons</taxon>
        <taxon>Gunneridae</taxon>
        <taxon>Pentapetalae</taxon>
        <taxon>rosids</taxon>
        <taxon>malvids</taxon>
        <taxon>Malvales</taxon>
        <taxon>Malvaceae</taxon>
        <taxon>Malvoideae</taxon>
        <taxon>Gossypium</taxon>
    </lineage>
</organism>